<dbReference type="PANTHER" id="PTHR35789:SF1">
    <property type="entry name" value="SPORE GERMINATION PROTEIN B3"/>
    <property type="match status" value="1"/>
</dbReference>
<gene>
    <name evidence="10" type="ORF">SAMN02194393_04367</name>
</gene>
<sequence>MKKIYIFIIIVCLFLLTSCWNYTDIDNMRFVSGVAIDYDEVKGEYIVTSEVVKLIKGGEKFGSALFQSRGETVFDGVRDTVIKNARRLYWGHAKVIILSKDITSKRLISILDYTSRDAEFRDNIWIVVSNEKTADSILENTFEDRQEIASFHIDNILKSEKNISTYHAVPAWKFIEKIYDKSTAQTLPIVSISEKNGEKIPKIGGQAIFRGGKIIGTLDEMETRAYLWVIDELKGGVLTVKTNIEGSLTEVTMELFNNKTKLQPKKVDNRIVMKIDVESDYGIGEISGEVNVIEKSARKTLKRDIENHIKKQIEDVIKKAQKEYESDIFGFGMKIKDKMPDEWKKIEPYWLEIFKNIEIEINVNVNIRSSALTSEPIKVKY</sequence>
<keyword evidence="3" id="KW-0309">Germination</keyword>
<dbReference type="PROSITE" id="PS51257">
    <property type="entry name" value="PROKAR_LIPOPROTEIN"/>
    <property type="match status" value="1"/>
</dbReference>
<dbReference type="Pfam" id="PF05504">
    <property type="entry name" value="Spore_GerAC"/>
    <property type="match status" value="1"/>
</dbReference>
<dbReference type="NCBIfam" id="TIGR02887">
    <property type="entry name" value="spore_ger_x_C"/>
    <property type="match status" value="1"/>
</dbReference>
<dbReference type="EMBL" id="FUZT01000013">
    <property type="protein sequence ID" value="SKC85481.1"/>
    <property type="molecule type" value="Genomic_DNA"/>
</dbReference>
<evidence type="ECO:0000313" key="10">
    <source>
        <dbReference type="EMBL" id="SKC85481.1"/>
    </source>
</evidence>
<evidence type="ECO:0000256" key="2">
    <source>
        <dbReference type="ARBA" id="ARBA00007886"/>
    </source>
</evidence>
<feature type="domain" description="Spore germination GerAC-like C-terminal" evidence="8">
    <location>
        <begin position="205"/>
        <end position="370"/>
    </location>
</feature>
<evidence type="ECO:0000256" key="5">
    <source>
        <dbReference type="ARBA" id="ARBA00023136"/>
    </source>
</evidence>
<protein>
    <submittedName>
        <fullName evidence="10">Spore germination protein KC</fullName>
    </submittedName>
</protein>
<evidence type="ECO:0000313" key="11">
    <source>
        <dbReference type="Proteomes" id="UP000190285"/>
    </source>
</evidence>
<dbReference type="PANTHER" id="PTHR35789">
    <property type="entry name" value="SPORE GERMINATION PROTEIN B3"/>
    <property type="match status" value="1"/>
</dbReference>
<evidence type="ECO:0000256" key="3">
    <source>
        <dbReference type="ARBA" id="ARBA00022544"/>
    </source>
</evidence>
<dbReference type="InterPro" id="IPR046953">
    <property type="entry name" value="Spore_GerAC-like_C"/>
</dbReference>
<evidence type="ECO:0000256" key="7">
    <source>
        <dbReference type="ARBA" id="ARBA00023288"/>
    </source>
</evidence>
<reference evidence="10 11" key="1">
    <citation type="submission" date="2017-02" db="EMBL/GenBank/DDBJ databases">
        <authorList>
            <person name="Peterson S.W."/>
        </authorList>
    </citation>
    <scope>NUCLEOTIDE SEQUENCE [LARGE SCALE GENOMIC DNA]</scope>
    <source>
        <strain evidence="10 11">M1</strain>
    </source>
</reference>
<organism evidence="10 11">
    <name type="scientific">Maledivibacter halophilus</name>
    <dbReference type="NCBI Taxonomy" id="36842"/>
    <lineage>
        <taxon>Bacteria</taxon>
        <taxon>Bacillati</taxon>
        <taxon>Bacillota</taxon>
        <taxon>Clostridia</taxon>
        <taxon>Peptostreptococcales</taxon>
        <taxon>Caminicellaceae</taxon>
        <taxon>Maledivibacter</taxon>
    </lineage>
</organism>
<name>A0A1T5MB60_9FIRM</name>
<evidence type="ECO:0000259" key="9">
    <source>
        <dbReference type="Pfam" id="PF25198"/>
    </source>
</evidence>
<keyword evidence="7" id="KW-0449">Lipoprotein</keyword>
<feature type="domain" description="Spore germination protein N-terminal" evidence="9">
    <location>
        <begin position="22"/>
        <end position="192"/>
    </location>
</feature>
<keyword evidence="11" id="KW-1185">Reference proteome</keyword>
<keyword evidence="5" id="KW-0472">Membrane</keyword>
<dbReference type="InterPro" id="IPR057336">
    <property type="entry name" value="GerAC_N"/>
</dbReference>
<dbReference type="GO" id="GO:0016020">
    <property type="term" value="C:membrane"/>
    <property type="evidence" value="ECO:0007669"/>
    <property type="project" value="UniProtKB-SubCell"/>
</dbReference>
<evidence type="ECO:0000256" key="6">
    <source>
        <dbReference type="ARBA" id="ARBA00023139"/>
    </source>
</evidence>
<dbReference type="GO" id="GO:0009847">
    <property type="term" value="P:spore germination"/>
    <property type="evidence" value="ECO:0007669"/>
    <property type="project" value="InterPro"/>
</dbReference>
<evidence type="ECO:0000256" key="1">
    <source>
        <dbReference type="ARBA" id="ARBA00004635"/>
    </source>
</evidence>
<comment type="similarity">
    <text evidence="2">Belongs to the GerABKC lipoprotein family.</text>
</comment>
<dbReference type="InterPro" id="IPR008844">
    <property type="entry name" value="Spore_GerAC-like"/>
</dbReference>
<evidence type="ECO:0000259" key="8">
    <source>
        <dbReference type="Pfam" id="PF05504"/>
    </source>
</evidence>
<dbReference type="Gene3D" id="3.30.300.210">
    <property type="entry name" value="Nutrient germinant receptor protein C, domain 3"/>
    <property type="match status" value="1"/>
</dbReference>
<dbReference type="InterPro" id="IPR038501">
    <property type="entry name" value="Spore_GerAC_C_sf"/>
</dbReference>
<dbReference type="Proteomes" id="UP000190285">
    <property type="component" value="Unassembled WGS sequence"/>
</dbReference>
<accession>A0A1T5MB60</accession>
<comment type="subcellular location">
    <subcellularLocation>
        <location evidence="1">Membrane</location>
        <topology evidence="1">Lipid-anchor</topology>
    </subcellularLocation>
</comment>
<dbReference type="Pfam" id="PF25198">
    <property type="entry name" value="Spore_GerAC_N"/>
    <property type="match status" value="1"/>
</dbReference>
<dbReference type="AlphaFoldDB" id="A0A1T5MB60"/>
<proteinExistence type="inferred from homology"/>
<dbReference type="STRING" id="36842.SAMN02194393_04367"/>
<dbReference type="RefSeq" id="WP_170917534.1">
    <property type="nucleotide sequence ID" value="NZ_FUZT01000013.1"/>
</dbReference>
<evidence type="ECO:0000256" key="4">
    <source>
        <dbReference type="ARBA" id="ARBA00022729"/>
    </source>
</evidence>
<keyword evidence="6" id="KW-0564">Palmitate</keyword>
<keyword evidence="4" id="KW-0732">Signal</keyword>